<dbReference type="AlphaFoldDB" id="H2BST6"/>
<keyword evidence="1" id="KW-0732">Signal</keyword>
<reference evidence="4" key="1">
    <citation type="journal article" date="2012" name="Stand. Genomic Sci.">
        <title>Genome sequence of the Antarctic rhodopsins-containing flavobacterium Gillisia limnaea type strain (R-8282(T)).</title>
        <authorList>
            <person name="Riedel T."/>
            <person name="Held B."/>
            <person name="Nolan M."/>
            <person name="Lucas S."/>
            <person name="Lapidus A."/>
            <person name="Tice H."/>
            <person name="Del Rio T.G."/>
            <person name="Cheng J.F."/>
            <person name="Han C."/>
            <person name="Tapia R."/>
            <person name="Goodwin L.A."/>
            <person name="Pitluck S."/>
            <person name="Liolios K."/>
            <person name="Mavromatis K."/>
            <person name="Pagani I."/>
            <person name="Ivanova N."/>
            <person name="Mikhailova N."/>
            <person name="Pati A."/>
            <person name="Chen A."/>
            <person name="Palaniappan K."/>
            <person name="Land M."/>
            <person name="Rohde M."/>
            <person name="Tindall B.J."/>
            <person name="Detter J.C."/>
            <person name="Goker M."/>
            <person name="Bristow J."/>
            <person name="Eisen J.A."/>
            <person name="Markowitz V."/>
            <person name="Hugenholtz P."/>
            <person name="Kyrpides N.C."/>
            <person name="Klenk H.P."/>
            <person name="Woyke T."/>
        </authorList>
    </citation>
    <scope>NUCLEOTIDE SEQUENCE [LARGE SCALE GENOMIC DNA]</scope>
    <source>
        <strain evidence="4">DSM 15749 / LMG 21470 / R-8282</strain>
    </source>
</reference>
<dbReference type="HOGENOM" id="CLU_094493_1_0_10"/>
<dbReference type="Gene3D" id="3.90.780.10">
    <property type="entry name" value="5'-Nucleotidase, C-terminal domain"/>
    <property type="match status" value="1"/>
</dbReference>
<evidence type="ECO:0000313" key="3">
    <source>
        <dbReference type="EMBL" id="EHQ03672.1"/>
    </source>
</evidence>
<feature type="chain" id="PRO_5003560331" evidence="1">
    <location>
        <begin position="21"/>
        <end position="252"/>
    </location>
</feature>
<dbReference type="InterPro" id="IPR008334">
    <property type="entry name" value="5'-Nucleotdase_C"/>
</dbReference>
<protein>
    <submittedName>
        <fullName evidence="3">5'-Nucleotidase domain-containing protein</fullName>
    </submittedName>
</protein>
<accession>H2BST6</accession>
<evidence type="ECO:0000256" key="1">
    <source>
        <dbReference type="SAM" id="SignalP"/>
    </source>
</evidence>
<proteinExistence type="predicted"/>
<organism evidence="3 4">
    <name type="scientific">Gillisia limnaea (strain DSM 15749 / LMG 21470 / R-8282)</name>
    <dbReference type="NCBI Taxonomy" id="865937"/>
    <lineage>
        <taxon>Bacteria</taxon>
        <taxon>Pseudomonadati</taxon>
        <taxon>Bacteroidota</taxon>
        <taxon>Flavobacteriia</taxon>
        <taxon>Flavobacteriales</taxon>
        <taxon>Flavobacteriaceae</taxon>
        <taxon>Gillisia</taxon>
    </lineage>
</organism>
<name>H2BST6_GILLR</name>
<dbReference type="InterPro" id="IPR036907">
    <property type="entry name" value="5'-Nucleotdase_C_sf"/>
</dbReference>
<dbReference type="SUPFAM" id="SSF55816">
    <property type="entry name" value="5'-nucleotidase (syn. UDP-sugar hydrolase), C-terminal domain"/>
    <property type="match status" value="1"/>
</dbReference>
<dbReference type="Proteomes" id="UP000003844">
    <property type="component" value="Unassembled WGS sequence"/>
</dbReference>
<evidence type="ECO:0000259" key="2">
    <source>
        <dbReference type="Pfam" id="PF02872"/>
    </source>
</evidence>
<dbReference type="GO" id="GO:0009166">
    <property type="term" value="P:nucleotide catabolic process"/>
    <property type="evidence" value="ECO:0007669"/>
    <property type="project" value="InterPro"/>
</dbReference>
<keyword evidence="4" id="KW-1185">Reference proteome</keyword>
<dbReference type="OrthoDB" id="4762412at2"/>
<dbReference type="PANTHER" id="PTHR11575:SF24">
    <property type="entry name" value="5'-NUCLEOTIDASE"/>
    <property type="match status" value="1"/>
</dbReference>
<dbReference type="RefSeq" id="WP_006989978.1">
    <property type="nucleotide sequence ID" value="NZ_JH594606.1"/>
</dbReference>
<dbReference type="PANTHER" id="PTHR11575">
    <property type="entry name" value="5'-NUCLEOTIDASE-RELATED"/>
    <property type="match status" value="1"/>
</dbReference>
<sequence>MKFKILFAFLLALGIISCKTGPLKPAEIEGKRIAIDESIAPNTSIENFIKPYSQHINKTLDSVLAYNPTNLNKSDGELNTALGNLMADIIMVQVNPVFKSRTGKEIDLVLLNHGGIRAAVGMGPVNARTAYSLMPFENEVVIVELTGNKINEMLSYLESNRTAHPLSGIKIKVDRNYQIIEATINEEKIDPEKTYFVATSDYLQQGGDNMIFFKDPVNFYNTDYKIRNTIIDYFQKVDTLKTKRDNRYIKIQ</sequence>
<dbReference type="PRINTS" id="PR01607">
    <property type="entry name" value="APYRASEFAMLY"/>
</dbReference>
<dbReference type="GO" id="GO:0016787">
    <property type="term" value="F:hydrolase activity"/>
    <property type="evidence" value="ECO:0007669"/>
    <property type="project" value="InterPro"/>
</dbReference>
<gene>
    <name evidence="3" type="ORF">Gilli_3062</name>
</gene>
<feature type="signal peptide" evidence="1">
    <location>
        <begin position="1"/>
        <end position="20"/>
    </location>
</feature>
<dbReference type="PROSITE" id="PS51257">
    <property type="entry name" value="PROKAR_LIPOPROTEIN"/>
    <property type="match status" value="1"/>
</dbReference>
<dbReference type="eggNOG" id="COG0737">
    <property type="taxonomic scope" value="Bacteria"/>
</dbReference>
<dbReference type="InterPro" id="IPR006179">
    <property type="entry name" value="5_nucleotidase/apyrase"/>
</dbReference>
<dbReference type="EMBL" id="JH594606">
    <property type="protein sequence ID" value="EHQ03672.1"/>
    <property type="molecule type" value="Genomic_DNA"/>
</dbReference>
<evidence type="ECO:0000313" key="4">
    <source>
        <dbReference type="Proteomes" id="UP000003844"/>
    </source>
</evidence>
<dbReference type="Pfam" id="PF02872">
    <property type="entry name" value="5_nucleotid_C"/>
    <property type="match status" value="1"/>
</dbReference>
<feature type="domain" description="5'-Nucleotidase C-terminal" evidence="2">
    <location>
        <begin position="78"/>
        <end position="214"/>
    </location>
</feature>
<dbReference type="STRING" id="865937.Gilli_3062"/>